<reference evidence="1 2" key="1">
    <citation type="submission" date="2022-03" db="EMBL/GenBank/DDBJ databases">
        <title>Complete genome of Streptomyces rimosus ssp. rimosus R7 (=ATCC 10970).</title>
        <authorList>
            <person name="Beganovic S."/>
            <person name="Ruckert C."/>
            <person name="Busche T."/>
            <person name="Kalinowski J."/>
            <person name="Wittmann C."/>
        </authorList>
    </citation>
    <scope>NUCLEOTIDE SEQUENCE [LARGE SCALE GENOMIC DNA]</scope>
    <source>
        <strain evidence="1 2">R7</strain>
    </source>
</reference>
<organism evidence="1 2">
    <name type="scientific">Streptomyces rimosus subsp. rimosus</name>
    <dbReference type="NCBI Taxonomy" id="132474"/>
    <lineage>
        <taxon>Bacteria</taxon>
        <taxon>Bacillati</taxon>
        <taxon>Actinomycetota</taxon>
        <taxon>Actinomycetes</taxon>
        <taxon>Kitasatosporales</taxon>
        <taxon>Streptomycetaceae</taxon>
        <taxon>Streptomyces</taxon>
    </lineage>
</organism>
<evidence type="ECO:0000313" key="1">
    <source>
        <dbReference type="EMBL" id="UNZ01366.1"/>
    </source>
</evidence>
<keyword evidence="2" id="KW-1185">Reference proteome</keyword>
<dbReference type="Proteomes" id="UP000829494">
    <property type="component" value="Chromosome"/>
</dbReference>
<gene>
    <name evidence="1" type="ORF">SRIMR7_04360</name>
</gene>
<dbReference type="EMBL" id="CP094298">
    <property type="protein sequence ID" value="UNZ01366.1"/>
    <property type="molecule type" value="Genomic_DNA"/>
</dbReference>
<accession>A0ABY3YUS0</accession>
<evidence type="ECO:0000313" key="2">
    <source>
        <dbReference type="Proteomes" id="UP000829494"/>
    </source>
</evidence>
<evidence type="ECO:0008006" key="3">
    <source>
        <dbReference type="Google" id="ProtNLM"/>
    </source>
</evidence>
<proteinExistence type="predicted"/>
<dbReference type="GeneID" id="66859560"/>
<sequence>MTTPYSTTTTRAETDADASAPASAARFLLLGDSHAGPVGRAAKAAGIPFSGGPIGAGRDFNAEFFDTRGTDVVFRKAEADAHYRRFLDELGIAGLGELTVPLVCTFGFSAHFIATTENWRIYRVRGGGFAPGFLESPLFEDLVRATVRDALAFYAHARELGLRVLAAMPPQRVPGLSSPDVFMAAQDVVRRAVTALGVEVVDLRERVTDGTGLQRPELCEPNDVIHGNLAFGRLILADLLARGL</sequence>
<dbReference type="RefSeq" id="WP_030179605.1">
    <property type="nucleotide sequence ID" value="NZ_CP043497.1"/>
</dbReference>
<name>A0ABY3YUS0_STRRM</name>
<protein>
    <recommendedName>
        <fullName evidence="3">SGNH/GDSL hydrolase family protein</fullName>
    </recommendedName>
</protein>